<dbReference type="AlphaFoldDB" id="A0A5N5PQT7"/>
<name>A0A5N5PQT7_PANHP</name>
<dbReference type="Proteomes" id="UP000327468">
    <property type="component" value="Chromosome 3"/>
</dbReference>
<gene>
    <name evidence="1" type="ORF">PHYPO_G00183180</name>
</gene>
<reference evidence="1 2" key="1">
    <citation type="submission" date="2019-06" db="EMBL/GenBank/DDBJ databases">
        <title>A chromosome-scale genome assembly of the striped catfish, Pangasianodon hypophthalmus.</title>
        <authorList>
            <person name="Wen M."/>
            <person name="Zahm M."/>
            <person name="Roques C."/>
            <person name="Cabau C."/>
            <person name="Klopp C."/>
            <person name="Donnadieu C."/>
            <person name="Jouanno E."/>
            <person name="Avarre J.-C."/>
            <person name="Campet M."/>
            <person name="Ha T.T.T."/>
            <person name="Dugue R."/>
            <person name="Lampietro C."/>
            <person name="Louis A."/>
            <person name="Herpin A."/>
            <person name="Echchiki A."/>
            <person name="Berthelot C."/>
            <person name="Parey E."/>
            <person name="Roest-Crollius H."/>
            <person name="Braasch I."/>
            <person name="Postlethwait J."/>
            <person name="Bobe J."/>
            <person name="Montfort J."/>
            <person name="Bouchez O."/>
            <person name="Begum T."/>
            <person name="Schartl M."/>
            <person name="Guiguen Y."/>
        </authorList>
    </citation>
    <scope>NUCLEOTIDE SEQUENCE [LARGE SCALE GENOMIC DNA]</scope>
    <source>
        <strain evidence="1 2">Indonesia</strain>
        <tissue evidence="1">Blood</tissue>
    </source>
</reference>
<comment type="caution">
    <text evidence="1">The sequence shown here is derived from an EMBL/GenBank/DDBJ whole genome shotgun (WGS) entry which is preliminary data.</text>
</comment>
<organism evidence="1 2">
    <name type="scientific">Pangasianodon hypophthalmus</name>
    <name type="common">Striped catfish</name>
    <name type="synonym">Helicophagus hypophthalmus</name>
    <dbReference type="NCBI Taxonomy" id="310915"/>
    <lineage>
        <taxon>Eukaryota</taxon>
        <taxon>Metazoa</taxon>
        <taxon>Chordata</taxon>
        <taxon>Craniata</taxon>
        <taxon>Vertebrata</taxon>
        <taxon>Euteleostomi</taxon>
        <taxon>Actinopterygii</taxon>
        <taxon>Neopterygii</taxon>
        <taxon>Teleostei</taxon>
        <taxon>Ostariophysi</taxon>
        <taxon>Siluriformes</taxon>
        <taxon>Pangasiidae</taxon>
        <taxon>Pangasianodon</taxon>
    </lineage>
</organism>
<protein>
    <submittedName>
        <fullName evidence="1">Uncharacterized protein</fullName>
    </submittedName>
</protein>
<accession>A0A5N5PQT7</accession>
<evidence type="ECO:0000313" key="2">
    <source>
        <dbReference type="Proteomes" id="UP000327468"/>
    </source>
</evidence>
<dbReference type="EMBL" id="VFJC01000004">
    <property type="protein sequence ID" value="KAB5582090.1"/>
    <property type="molecule type" value="Genomic_DNA"/>
</dbReference>
<evidence type="ECO:0000313" key="1">
    <source>
        <dbReference type="EMBL" id="KAB5582090.1"/>
    </source>
</evidence>
<proteinExistence type="predicted"/>
<sequence length="81" mass="9151">MDQVAHSLSTFLSLHLGKMASSYQKRKQSEKSLQKLMTMVYSCLKPSVHVIGSRSTETLPRIKRLLKVSLQMLEQHGPQAP</sequence>
<keyword evidence="2" id="KW-1185">Reference proteome</keyword>